<organism evidence="1 2">
    <name type="scientific">Phytophthora nicotianae P1976</name>
    <dbReference type="NCBI Taxonomy" id="1317066"/>
    <lineage>
        <taxon>Eukaryota</taxon>
        <taxon>Sar</taxon>
        <taxon>Stramenopiles</taxon>
        <taxon>Oomycota</taxon>
        <taxon>Peronosporomycetes</taxon>
        <taxon>Peronosporales</taxon>
        <taxon>Peronosporaceae</taxon>
        <taxon>Phytophthora</taxon>
    </lineage>
</organism>
<accession>A0A080ZAV1</accession>
<proteinExistence type="predicted"/>
<evidence type="ECO:0008006" key="3">
    <source>
        <dbReference type="Google" id="ProtNLM"/>
    </source>
</evidence>
<dbReference type="Proteomes" id="UP000028582">
    <property type="component" value="Unassembled WGS sequence"/>
</dbReference>
<dbReference type="AlphaFoldDB" id="A0A080ZAV1"/>
<dbReference type="EMBL" id="ANJA01003432">
    <property type="protein sequence ID" value="ETO63762.1"/>
    <property type="molecule type" value="Genomic_DNA"/>
</dbReference>
<dbReference type="OrthoDB" id="167344at2759"/>
<evidence type="ECO:0000313" key="2">
    <source>
        <dbReference type="Proteomes" id="UP000028582"/>
    </source>
</evidence>
<gene>
    <name evidence="1" type="ORF">F444_18605</name>
</gene>
<name>A0A080ZAV1_PHYNI</name>
<reference evidence="1 2" key="1">
    <citation type="submission" date="2013-11" db="EMBL/GenBank/DDBJ databases">
        <title>The Genome Sequence of Phytophthora parasitica P1976.</title>
        <authorList>
            <consortium name="The Broad Institute Genomics Platform"/>
            <person name="Russ C."/>
            <person name="Tyler B."/>
            <person name="Panabieres F."/>
            <person name="Shan W."/>
            <person name="Tripathy S."/>
            <person name="Grunwald N."/>
            <person name="Machado M."/>
            <person name="Johnson C.S."/>
            <person name="Walker B."/>
            <person name="Young S."/>
            <person name="Zeng Q."/>
            <person name="Gargeya S."/>
            <person name="Fitzgerald M."/>
            <person name="Haas B."/>
            <person name="Abouelleil A."/>
            <person name="Allen A.W."/>
            <person name="Alvarado L."/>
            <person name="Arachchi H.M."/>
            <person name="Berlin A.M."/>
            <person name="Chapman S.B."/>
            <person name="Gainer-Dewar J."/>
            <person name="Goldberg J."/>
            <person name="Griggs A."/>
            <person name="Gujja S."/>
            <person name="Hansen M."/>
            <person name="Howarth C."/>
            <person name="Imamovic A."/>
            <person name="Ireland A."/>
            <person name="Larimer J."/>
            <person name="McCowan C."/>
            <person name="Murphy C."/>
            <person name="Pearson M."/>
            <person name="Poon T.W."/>
            <person name="Priest M."/>
            <person name="Roberts A."/>
            <person name="Saif S."/>
            <person name="Shea T."/>
            <person name="Sisk P."/>
            <person name="Sykes S."/>
            <person name="Wortman J."/>
            <person name="Nusbaum C."/>
            <person name="Birren B."/>
        </authorList>
    </citation>
    <scope>NUCLEOTIDE SEQUENCE [LARGE SCALE GENOMIC DNA]</scope>
    <source>
        <strain evidence="1 2">P1976</strain>
    </source>
</reference>
<evidence type="ECO:0000313" key="1">
    <source>
        <dbReference type="EMBL" id="ETO63762.1"/>
    </source>
</evidence>
<comment type="caution">
    <text evidence="1">The sequence shown here is derived from an EMBL/GenBank/DDBJ whole genome shotgun (WGS) entry which is preliminary data.</text>
</comment>
<sequence length="152" mass="17474">MTSQPDVIGRKLRDLRKSIHVMHKAVAVERDRQTQRNEKGQRDQKHQDKLLVTWIGPYQIVKADVHSFVVLHLATGAESDVHASRLKCYADKDFEVTEEVVEHVASQGIVLAVAELKEHRWCAVKKDYELLVSWKGLKIHGNRCNHSGRTYQ</sequence>
<protein>
    <recommendedName>
        <fullName evidence="3">Chromo domain-containing protein</fullName>
    </recommendedName>
</protein>